<dbReference type="RefSeq" id="WP_247286075.1">
    <property type="nucleotide sequence ID" value="NZ_JAKNRW010000001.1"/>
</dbReference>
<gene>
    <name evidence="6" type="ORF">L9059_01125</name>
</gene>
<keyword evidence="3" id="KW-1133">Transmembrane helix</keyword>
<name>A0ABT0ETR8_9PSED</name>
<feature type="region of interest" description="Disordered" evidence="5">
    <location>
        <begin position="109"/>
        <end position="130"/>
    </location>
</feature>
<dbReference type="EMBL" id="JAKNRW010000001">
    <property type="protein sequence ID" value="MCK1788814.1"/>
    <property type="molecule type" value="Genomic_DNA"/>
</dbReference>
<reference evidence="6 7" key="1">
    <citation type="submission" date="2022-02" db="EMBL/GenBank/DDBJ databases">
        <title>Comparative genomics of the first Antarctic Pseudomonas spp. capable of biotransforming 2,4,6-Trinitrotoluene.</title>
        <authorList>
            <person name="Cabrera M.A."/>
            <person name="Marquez S.L."/>
            <person name="Perez-Donoso J.M."/>
        </authorList>
    </citation>
    <scope>NUCLEOTIDE SEQUENCE [LARGE SCALE GENOMIC DNA]</scope>
    <source>
        <strain evidence="6 7">TNT19</strain>
    </source>
</reference>
<evidence type="ECO:0000313" key="6">
    <source>
        <dbReference type="EMBL" id="MCK1788814.1"/>
    </source>
</evidence>
<comment type="caution">
    <text evidence="6">The sequence shown here is derived from an EMBL/GenBank/DDBJ whole genome shotgun (WGS) entry which is preliminary data.</text>
</comment>
<dbReference type="Pfam" id="PF13103">
    <property type="entry name" value="TonB_2"/>
    <property type="match status" value="1"/>
</dbReference>
<sequence length="319" mass="33370">MSEKNLALLGSAVGLVLISMSAVSLIMVASVRTDMSSYAKTSTQQAELIQAQDQQVKQLQAIVAQLKENQLAMLPLLSGTPLTEEIADGSPPVNPQEGAGTTLDPVVTEPAATPEKHPPVAANTQADMPRGSLGSTAPVKSLLQMGPAAPVPVGVRVFPAGGNSFVAPVPEAAESGAPQANIAAQGDTILAALQTPVTGLKSHPVLEQIKQPALVESPSSKPLENVDGILVQHIVANWKRPPSARSGMAVEIVIKMSRDGAVRSAQVVSSSGDKGFDRSATTAIKAVKPIREMSRVSDEAYNRLYRERRVKFSPEDLAG</sequence>
<evidence type="ECO:0000256" key="3">
    <source>
        <dbReference type="ARBA" id="ARBA00022989"/>
    </source>
</evidence>
<evidence type="ECO:0000256" key="1">
    <source>
        <dbReference type="ARBA" id="ARBA00004167"/>
    </source>
</evidence>
<evidence type="ECO:0000256" key="5">
    <source>
        <dbReference type="SAM" id="MobiDB-lite"/>
    </source>
</evidence>
<evidence type="ECO:0000256" key="4">
    <source>
        <dbReference type="ARBA" id="ARBA00023136"/>
    </source>
</evidence>
<keyword evidence="4" id="KW-0472">Membrane</keyword>
<keyword evidence="2" id="KW-0812">Transmembrane</keyword>
<evidence type="ECO:0000256" key="2">
    <source>
        <dbReference type="ARBA" id="ARBA00022692"/>
    </source>
</evidence>
<proteinExistence type="predicted"/>
<accession>A0ABT0ETR8</accession>
<dbReference type="Proteomes" id="UP001299876">
    <property type="component" value="Unassembled WGS sequence"/>
</dbReference>
<evidence type="ECO:0000313" key="7">
    <source>
        <dbReference type="Proteomes" id="UP001299876"/>
    </source>
</evidence>
<comment type="subcellular location">
    <subcellularLocation>
        <location evidence="1">Membrane</location>
        <topology evidence="1">Single-pass membrane protein</topology>
    </subcellularLocation>
</comment>
<dbReference type="SUPFAM" id="SSF74653">
    <property type="entry name" value="TolA/TonB C-terminal domain"/>
    <property type="match status" value="1"/>
</dbReference>
<dbReference type="NCBIfam" id="TIGR01352">
    <property type="entry name" value="tonB_Cterm"/>
    <property type="match status" value="1"/>
</dbReference>
<keyword evidence="7" id="KW-1185">Reference proteome</keyword>
<dbReference type="Gene3D" id="3.30.1150.10">
    <property type="match status" value="1"/>
</dbReference>
<dbReference type="InterPro" id="IPR006260">
    <property type="entry name" value="TonB/TolA_C"/>
</dbReference>
<organism evidence="6 7">
    <name type="scientific">Pseudomonas violetae</name>
    <dbReference type="NCBI Taxonomy" id="2915813"/>
    <lineage>
        <taxon>Bacteria</taxon>
        <taxon>Pseudomonadati</taxon>
        <taxon>Pseudomonadota</taxon>
        <taxon>Gammaproteobacteria</taxon>
        <taxon>Pseudomonadales</taxon>
        <taxon>Pseudomonadaceae</taxon>
        <taxon>Pseudomonas</taxon>
    </lineage>
</organism>
<protein>
    <submittedName>
        <fullName evidence="6">TonB family protein</fullName>
    </submittedName>
</protein>